<dbReference type="AlphaFoldDB" id="A0A363UMZ8"/>
<evidence type="ECO:0000256" key="2">
    <source>
        <dbReference type="SAM" id="Phobius"/>
    </source>
</evidence>
<feature type="compositionally biased region" description="Low complexity" evidence="1">
    <location>
        <begin position="115"/>
        <end position="126"/>
    </location>
</feature>
<feature type="transmembrane region" description="Helical" evidence="2">
    <location>
        <begin position="25"/>
        <end position="43"/>
    </location>
</feature>
<name>A0A363UMZ8_9GAMM</name>
<gene>
    <name evidence="3" type="ORF">DEH80_05185</name>
</gene>
<keyword evidence="2" id="KW-1133">Transmembrane helix</keyword>
<protein>
    <recommendedName>
        <fullName evidence="5">Energy transducer TonB</fullName>
    </recommendedName>
</protein>
<organism evidence="3 4">
    <name type="scientific">Abyssibacter profundi</name>
    <dbReference type="NCBI Taxonomy" id="2182787"/>
    <lineage>
        <taxon>Bacteria</taxon>
        <taxon>Pseudomonadati</taxon>
        <taxon>Pseudomonadota</taxon>
        <taxon>Gammaproteobacteria</taxon>
        <taxon>Chromatiales</taxon>
        <taxon>Oceanococcaceae</taxon>
        <taxon>Abyssibacter</taxon>
    </lineage>
</organism>
<accession>A0A363UMZ8</accession>
<comment type="caution">
    <text evidence="3">The sequence shown here is derived from an EMBL/GenBank/DDBJ whole genome shotgun (WGS) entry which is preliminary data.</text>
</comment>
<feature type="region of interest" description="Disordered" evidence="1">
    <location>
        <begin position="152"/>
        <end position="243"/>
    </location>
</feature>
<reference evidence="3 4" key="1">
    <citation type="submission" date="2018-05" db="EMBL/GenBank/DDBJ databases">
        <title>Abyssibacter profundi OUC007T gen. nov., sp. nov, a marine bacterium isolated from seawater of the Mariana Trench.</title>
        <authorList>
            <person name="Zhou S."/>
        </authorList>
    </citation>
    <scope>NUCLEOTIDE SEQUENCE [LARGE SCALE GENOMIC DNA]</scope>
    <source>
        <strain evidence="3 4">OUC007</strain>
    </source>
</reference>
<proteinExistence type="predicted"/>
<evidence type="ECO:0000313" key="4">
    <source>
        <dbReference type="Proteomes" id="UP000251800"/>
    </source>
</evidence>
<dbReference type="Proteomes" id="UP000251800">
    <property type="component" value="Unassembled WGS sequence"/>
</dbReference>
<keyword evidence="4" id="KW-1185">Reference proteome</keyword>
<dbReference type="EMBL" id="QEQK01000004">
    <property type="protein sequence ID" value="PWN56815.1"/>
    <property type="molecule type" value="Genomic_DNA"/>
</dbReference>
<feature type="compositionally biased region" description="Gly residues" evidence="1">
    <location>
        <begin position="221"/>
        <end position="237"/>
    </location>
</feature>
<evidence type="ECO:0000256" key="1">
    <source>
        <dbReference type="SAM" id="MobiDB-lite"/>
    </source>
</evidence>
<dbReference type="OrthoDB" id="7057177at2"/>
<feature type="compositionally biased region" description="Low complexity" evidence="1">
    <location>
        <begin position="167"/>
        <end position="194"/>
    </location>
</feature>
<evidence type="ECO:0000313" key="3">
    <source>
        <dbReference type="EMBL" id="PWN56815.1"/>
    </source>
</evidence>
<keyword evidence="2" id="KW-0472">Membrane</keyword>
<dbReference type="InterPro" id="IPR049806">
    <property type="entry name" value="MasK-like_C"/>
</dbReference>
<dbReference type="NCBIfam" id="NF033768">
    <property type="entry name" value="myxo_SS_tail"/>
    <property type="match status" value="1"/>
</dbReference>
<evidence type="ECO:0008006" key="5">
    <source>
        <dbReference type="Google" id="ProtNLM"/>
    </source>
</evidence>
<feature type="region of interest" description="Disordered" evidence="1">
    <location>
        <begin position="66"/>
        <end position="134"/>
    </location>
</feature>
<sequence length="337" mass="35402">MTASHALQSAWTLGVDDSDQRFRRILAITLTLFLVLSLAIQFVRMAGEEDGAGDELSDRYARLLLQRAPPGPKAEQQAPEPAADKEEAEEPEEAQPEPEPEPEQPTPREQPEPAPQQASQQTQVEQARQRAEASGIAQIRDAFADLRTEESTAALTNPQALVTAAPSASGGARRSGSASSASDLLSSASSGSSGIDTSQLARDSGGTGLASRETTRVSGPTAGGGGGGGSPARGSGGSAPSAGRPIDEIQLVFDRTKGAFYSIYNRARRQNPTLSGKVVVRLTIAPNGSVSSVEIVESQLNDADVEGKILNRIRLMNFGAKDVPPITLDYPLFFEPA</sequence>
<feature type="compositionally biased region" description="Acidic residues" evidence="1">
    <location>
        <begin position="86"/>
        <end position="102"/>
    </location>
</feature>
<dbReference type="RefSeq" id="WP_109719413.1">
    <property type="nucleotide sequence ID" value="NZ_QEQK01000004.1"/>
</dbReference>
<keyword evidence="2" id="KW-0812">Transmembrane</keyword>